<organism evidence="1 2">
    <name type="scientific">Arsenophonus nasoniae</name>
    <name type="common">son-killer infecting Nasonia vitripennis</name>
    <dbReference type="NCBI Taxonomy" id="638"/>
    <lineage>
        <taxon>Bacteria</taxon>
        <taxon>Pseudomonadati</taxon>
        <taxon>Pseudomonadota</taxon>
        <taxon>Gammaproteobacteria</taxon>
        <taxon>Enterobacterales</taxon>
        <taxon>Morganellaceae</taxon>
        <taxon>Arsenophonus</taxon>
    </lineage>
</organism>
<name>A0AA95GFY8_9GAMM</name>
<evidence type="ECO:0000313" key="1">
    <source>
        <dbReference type="EMBL" id="WGL96264.1"/>
    </source>
</evidence>
<dbReference type="RefSeq" id="WP_280629809.1">
    <property type="nucleotide sequence ID" value="NZ_CP123498.1"/>
</dbReference>
<accession>A0AA95GFY8</accession>
<dbReference type="Proteomes" id="UP001177597">
    <property type="component" value="Chromosome"/>
</dbReference>
<protein>
    <submittedName>
        <fullName evidence="1">Uncharacterized protein</fullName>
    </submittedName>
</protein>
<dbReference type="NCBIfam" id="NF033230">
    <property type="entry name" value="phage_region_01"/>
    <property type="match status" value="1"/>
</dbReference>
<sequence>MSVYAKLFTDIQKAVFPAYNSEFAENSLVKKEGNHDSAKIHSYLFLLLEIIIYEYRKKHATIFEPLKGDKALKHLFFTRYPSLLQVLNSLPLESLVFALLKDLSPENLPQQARNYVNEIKLNKDSSGIDWSLKVNWNLGSGEQTLKMGENLPEI</sequence>
<gene>
    <name evidence="1" type="ORF">QE207_06760</name>
</gene>
<dbReference type="EMBL" id="CP123498">
    <property type="protein sequence ID" value="WGL96264.1"/>
    <property type="molecule type" value="Genomic_DNA"/>
</dbReference>
<dbReference type="InterPro" id="IPR059241">
    <property type="entry name" value="SfIV_phage_associated"/>
</dbReference>
<reference evidence="1" key="1">
    <citation type="submission" date="2023-04" db="EMBL/GenBank/DDBJ databases">
        <title>Genome dynamics across the evolutionary transition to endosymbiosis.</title>
        <authorList>
            <person name="Siozios S."/>
            <person name="Nadal-Jimenez P."/>
            <person name="Azagi T."/>
            <person name="Sprong H."/>
            <person name="Frost C.L."/>
            <person name="Parratt S.R."/>
            <person name="Taylor G."/>
            <person name="Brettell L."/>
            <person name="Lew K.C."/>
            <person name="Croft L."/>
            <person name="King K.C."/>
            <person name="Brockhurst M.A."/>
            <person name="Hypsa V."/>
            <person name="Novakova E."/>
            <person name="Darby A.C."/>
            <person name="Hurst G.D.D."/>
        </authorList>
    </citation>
    <scope>NUCLEOTIDE SEQUENCE</scope>
    <source>
        <strain evidence="1">AIh</strain>
    </source>
</reference>
<evidence type="ECO:0000313" key="2">
    <source>
        <dbReference type="Proteomes" id="UP001177597"/>
    </source>
</evidence>
<proteinExistence type="predicted"/>
<dbReference type="AlphaFoldDB" id="A0AA95GFY8"/>